<organism evidence="3 4">
    <name type="scientific">Bifiguratus adelaidae</name>
    <dbReference type="NCBI Taxonomy" id="1938954"/>
    <lineage>
        <taxon>Eukaryota</taxon>
        <taxon>Fungi</taxon>
        <taxon>Fungi incertae sedis</taxon>
        <taxon>Mucoromycota</taxon>
        <taxon>Mucoromycotina</taxon>
        <taxon>Endogonomycetes</taxon>
        <taxon>Endogonales</taxon>
        <taxon>Endogonales incertae sedis</taxon>
        <taxon>Bifiguratus</taxon>
    </lineage>
</organism>
<name>A0A261Y2G9_9FUNG</name>
<feature type="region of interest" description="Disordered" evidence="1">
    <location>
        <begin position="22"/>
        <end position="85"/>
    </location>
</feature>
<sequence>MKFAAILPITISASILAIEVQGAPHPGNDNEDHHEDDNKKWDNSDGNWKPKPTSWEPSSIWKPEPTWSPEPTTWGPPPPPLTWSPPPPPPKEDCWNQMNYWGNYEQECKPYYQCLSSCKKDDSDPRNKCKEKYSCENCNDDQHYYCKEC</sequence>
<proteinExistence type="predicted"/>
<keyword evidence="4" id="KW-1185">Reference proteome</keyword>
<evidence type="ECO:0000313" key="3">
    <source>
        <dbReference type="EMBL" id="OZJ04793.1"/>
    </source>
</evidence>
<feature type="compositionally biased region" description="Low complexity" evidence="1">
    <location>
        <begin position="61"/>
        <end position="73"/>
    </location>
</feature>
<feature type="chain" id="PRO_5013260946" description="ShKT domain-containing protein" evidence="2">
    <location>
        <begin position="23"/>
        <end position="149"/>
    </location>
</feature>
<gene>
    <name evidence="3" type="ORF">BZG36_01874</name>
</gene>
<dbReference type="Proteomes" id="UP000242875">
    <property type="component" value="Unassembled WGS sequence"/>
</dbReference>
<comment type="caution">
    <text evidence="3">The sequence shown here is derived from an EMBL/GenBank/DDBJ whole genome shotgun (WGS) entry which is preliminary data.</text>
</comment>
<evidence type="ECO:0000256" key="2">
    <source>
        <dbReference type="SAM" id="SignalP"/>
    </source>
</evidence>
<evidence type="ECO:0008006" key="5">
    <source>
        <dbReference type="Google" id="ProtNLM"/>
    </source>
</evidence>
<keyword evidence="2" id="KW-0732">Signal</keyword>
<evidence type="ECO:0000313" key="4">
    <source>
        <dbReference type="Proteomes" id="UP000242875"/>
    </source>
</evidence>
<feature type="compositionally biased region" description="Basic and acidic residues" evidence="1">
    <location>
        <begin position="28"/>
        <end position="43"/>
    </location>
</feature>
<dbReference type="AlphaFoldDB" id="A0A261Y2G9"/>
<feature type="signal peptide" evidence="2">
    <location>
        <begin position="1"/>
        <end position="22"/>
    </location>
</feature>
<evidence type="ECO:0000256" key="1">
    <source>
        <dbReference type="SAM" id="MobiDB-lite"/>
    </source>
</evidence>
<feature type="compositionally biased region" description="Pro residues" evidence="1">
    <location>
        <begin position="74"/>
        <end position="85"/>
    </location>
</feature>
<reference evidence="3 4" key="1">
    <citation type="journal article" date="2017" name="Mycologia">
        <title>Bifiguratus adelaidae, gen. et sp. nov., a new member of Mucoromycotina in endophytic and soil-dwelling habitats.</title>
        <authorList>
            <person name="Torres-Cruz T.J."/>
            <person name="Billingsley Tobias T.L."/>
            <person name="Almatruk M."/>
            <person name="Hesse C."/>
            <person name="Kuske C.R."/>
            <person name="Desiro A."/>
            <person name="Benucci G.M."/>
            <person name="Bonito G."/>
            <person name="Stajich J.E."/>
            <person name="Dunlap C."/>
            <person name="Arnold A.E."/>
            <person name="Porras-Alfaro A."/>
        </authorList>
    </citation>
    <scope>NUCLEOTIDE SEQUENCE [LARGE SCALE GENOMIC DNA]</scope>
    <source>
        <strain evidence="3 4">AZ0501</strain>
    </source>
</reference>
<accession>A0A261Y2G9</accession>
<protein>
    <recommendedName>
        <fullName evidence="5">ShKT domain-containing protein</fullName>
    </recommendedName>
</protein>
<dbReference type="EMBL" id="MVBO01000030">
    <property type="protein sequence ID" value="OZJ04793.1"/>
    <property type="molecule type" value="Genomic_DNA"/>
</dbReference>